<reference evidence="1 2" key="1">
    <citation type="submission" date="2021-08" db="EMBL/GenBank/DDBJ databases">
        <title>Draft Genome Sequence of Phanerochaete sordida strain YK-624.</title>
        <authorList>
            <person name="Mori T."/>
            <person name="Dohra H."/>
            <person name="Suzuki T."/>
            <person name="Kawagishi H."/>
            <person name="Hirai H."/>
        </authorList>
    </citation>
    <scope>NUCLEOTIDE SEQUENCE [LARGE SCALE GENOMIC DNA]</scope>
    <source>
        <strain evidence="1 2">YK-624</strain>
    </source>
</reference>
<keyword evidence="2" id="KW-1185">Reference proteome</keyword>
<dbReference type="AlphaFoldDB" id="A0A9P3G9D7"/>
<dbReference type="Proteomes" id="UP000703269">
    <property type="component" value="Unassembled WGS sequence"/>
</dbReference>
<protein>
    <submittedName>
        <fullName evidence="1">Uncharacterized protein</fullName>
    </submittedName>
</protein>
<sequence length="106" mass="11970">MLSTGREDCMRHPHERGARTAVGGRDLGPYRFQLIYPLVLALQALRHPGICIITTCLLVPTALLRCRNSGIYWCQHGKRVGLRPQGQPIFQPHCYAKRSSKMRCIG</sequence>
<organism evidence="1 2">
    <name type="scientific">Phanerochaete sordida</name>
    <dbReference type="NCBI Taxonomy" id="48140"/>
    <lineage>
        <taxon>Eukaryota</taxon>
        <taxon>Fungi</taxon>
        <taxon>Dikarya</taxon>
        <taxon>Basidiomycota</taxon>
        <taxon>Agaricomycotina</taxon>
        <taxon>Agaricomycetes</taxon>
        <taxon>Polyporales</taxon>
        <taxon>Phanerochaetaceae</taxon>
        <taxon>Phanerochaete</taxon>
    </lineage>
</organism>
<accession>A0A9P3G9D7</accession>
<proteinExistence type="predicted"/>
<comment type="caution">
    <text evidence="1">The sequence shown here is derived from an EMBL/GenBank/DDBJ whole genome shotgun (WGS) entry which is preliminary data.</text>
</comment>
<gene>
    <name evidence="1" type="ORF">PsYK624_064810</name>
</gene>
<evidence type="ECO:0000313" key="2">
    <source>
        <dbReference type="Proteomes" id="UP000703269"/>
    </source>
</evidence>
<name>A0A9P3G9D7_9APHY</name>
<dbReference type="EMBL" id="BPQB01000016">
    <property type="protein sequence ID" value="GJE90350.1"/>
    <property type="molecule type" value="Genomic_DNA"/>
</dbReference>
<evidence type="ECO:0000313" key="1">
    <source>
        <dbReference type="EMBL" id="GJE90350.1"/>
    </source>
</evidence>